<evidence type="ECO:0000256" key="2">
    <source>
        <dbReference type="ARBA" id="ARBA00022670"/>
    </source>
</evidence>
<dbReference type="OrthoDB" id="442460at2759"/>
<evidence type="ECO:0000256" key="4">
    <source>
        <dbReference type="ARBA" id="ARBA00022807"/>
    </source>
</evidence>
<dbReference type="Gene3D" id="3.30.310.130">
    <property type="entry name" value="Ubiquitin-related"/>
    <property type="match status" value="1"/>
</dbReference>
<feature type="non-terminal residue" evidence="6">
    <location>
        <position position="1"/>
    </location>
</feature>
<dbReference type="PROSITE" id="PS50600">
    <property type="entry name" value="ULP_PROTEASE"/>
    <property type="match status" value="1"/>
</dbReference>
<evidence type="ECO:0000313" key="7">
    <source>
        <dbReference type="Proteomes" id="UP000649617"/>
    </source>
</evidence>
<evidence type="ECO:0000313" key="6">
    <source>
        <dbReference type="EMBL" id="CAE7213333.1"/>
    </source>
</evidence>
<evidence type="ECO:0000256" key="3">
    <source>
        <dbReference type="ARBA" id="ARBA00022801"/>
    </source>
</evidence>
<dbReference type="Pfam" id="PF02902">
    <property type="entry name" value="Peptidase_C48"/>
    <property type="match status" value="1"/>
</dbReference>
<dbReference type="EMBL" id="CAJNIZ010002669">
    <property type="protein sequence ID" value="CAE7213333.1"/>
    <property type="molecule type" value="Genomic_DNA"/>
</dbReference>
<comment type="similarity">
    <text evidence="1">Belongs to the peptidase C48 family.</text>
</comment>
<keyword evidence="4" id="KW-0788">Thiol protease</keyword>
<organism evidence="6 7">
    <name type="scientific">Symbiodinium pilosum</name>
    <name type="common">Dinoflagellate</name>
    <dbReference type="NCBI Taxonomy" id="2952"/>
    <lineage>
        <taxon>Eukaryota</taxon>
        <taxon>Sar</taxon>
        <taxon>Alveolata</taxon>
        <taxon>Dinophyceae</taxon>
        <taxon>Suessiales</taxon>
        <taxon>Symbiodiniaceae</taxon>
        <taxon>Symbiodinium</taxon>
    </lineage>
</organism>
<dbReference type="InterPro" id="IPR003653">
    <property type="entry name" value="Peptidase_C48_C"/>
</dbReference>
<name>A0A812JY02_SYMPI</name>
<accession>A0A812JY02</accession>
<dbReference type="SUPFAM" id="SSF54001">
    <property type="entry name" value="Cysteine proteinases"/>
    <property type="match status" value="1"/>
</dbReference>
<dbReference type="PANTHER" id="PTHR46915:SF2">
    <property type="entry name" value="UBIQUITIN-LIKE PROTEASE 4"/>
    <property type="match status" value="1"/>
</dbReference>
<keyword evidence="3" id="KW-0378">Hydrolase</keyword>
<sequence>MKTVLIPTRVIERMAVSAKGRMIALRLKESFSCGLLQADSDEDAKLSEFALVPPKDQVHAVLTALRWWLPHVSVSGNIPAKLSADGIVLRLEGLMLTARDMKLLEDEQCLNDSVIDFFLRLALDVIAPDHMKGEFYMASTFFYQKLTSGGVENGEQGWNNVRRWTRSLPGGLLGQKYVVVPINEQNIHWWLAIICHAKRALDEPGGEPSLAEMPRIVCLDSAPEPPLKGRVVAFLRGYLWKEWCERHGGADSLADAAQWAQKLDKVSGRLKVVEADVPKQANSFDCGIFLIEYLLHLLQSNTALAGLGLAAHRHWFGQR</sequence>
<dbReference type="AlphaFoldDB" id="A0A812JY02"/>
<feature type="domain" description="Ubiquitin-like protease family profile" evidence="5">
    <location>
        <begin position="94"/>
        <end position="297"/>
    </location>
</feature>
<dbReference type="GO" id="GO:0016926">
    <property type="term" value="P:protein desumoylation"/>
    <property type="evidence" value="ECO:0007669"/>
    <property type="project" value="UniProtKB-ARBA"/>
</dbReference>
<dbReference type="PANTHER" id="PTHR46915">
    <property type="entry name" value="UBIQUITIN-LIKE PROTEASE 4-RELATED"/>
    <property type="match status" value="1"/>
</dbReference>
<evidence type="ECO:0000256" key="1">
    <source>
        <dbReference type="ARBA" id="ARBA00005234"/>
    </source>
</evidence>
<proteinExistence type="inferred from homology"/>
<comment type="caution">
    <text evidence="6">The sequence shown here is derived from an EMBL/GenBank/DDBJ whole genome shotgun (WGS) entry which is preliminary data.</text>
</comment>
<evidence type="ECO:0000259" key="5">
    <source>
        <dbReference type="PROSITE" id="PS50600"/>
    </source>
</evidence>
<dbReference type="Gene3D" id="1.10.418.20">
    <property type="match status" value="1"/>
</dbReference>
<gene>
    <name evidence="6" type="primary">ulp2</name>
    <name evidence="6" type="ORF">SPIL2461_LOCUS2438</name>
</gene>
<reference evidence="6" key="1">
    <citation type="submission" date="2021-02" db="EMBL/GenBank/DDBJ databases">
        <authorList>
            <person name="Dougan E. K."/>
            <person name="Rhodes N."/>
            <person name="Thang M."/>
            <person name="Chan C."/>
        </authorList>
    </citation>
    <scope>NUCLEOTIDE SEQUENCE</scope>
</reference>
<keyword evidence="2" id="KW-0645">Protease</keyword>
<dbReference type="GO" id="GO:0006508">
    <property type="term" value="P:proteolysis"/>
    <property type="evidence" value="ECO:0007669"/>
    <property type="project" value="UniProtKB-KW"/>
</dbReference>
<keyword evidence="7" id="KW-1185">Reference proteome</keyword>
<dbReference type="InterPro" id="IPR038765">
    <property type="entry name" value="Papain-like_cys_pep_sf"/>
</dbReference>
<protein>
    <submittedName>
        <fullName evidence="6">Ulp2 protein</fullName>
    </submittedName>
</protein>
<dbReference type="Proteomes" id="UP000649617">
    <property type="component" value="Unassembled WGS sequence"/>
</dbReference>
<dbReference type="GO" id="GO:0008234">
    <property type="term" value="F:cysteine-type peptidase activity"/>
    <property type="evidence" value="ECO:0007669"/>
    <property type="project" value="UniProtKB-KW"/>
</dbReference>